<accession>A0A2Y9C2J8</accession>
<organism evidence="2 4">
    <name type="scientific">Jannaschia seohaensis</name>
    <dbReference type="NCBI Taxonomy" id="475081"/>
    <lineage>
        <taxon>Bacteria</taxon>
        <taxon>Pseudomonadati</taxon>
        <taxon>Pseudomonadota</taxon>
        <taxon>Alphaproteobacteria</taxon>
        <taxon>Rhodobacterales</taxon>
        <taxon>Roseobacteraceae</taxon>
        <taxon>Jannaschia</taxon>
    </lineage>
</organism>
<evidence type="ECO:0000313" key="4">
    <source>
        <dbReference type="Proteomes" id="UP000251571"/>
    </source>
</evidence>
<dbReference type="EMBL" id="UETC01000011">
    <property type="protein sequence ID" value="SSA49842.1"/>
    <property type="molecule type" value="Genomic_DNA"/>
</dbReference>
<dbReference type="Proteomes" id="UP000245839">
    <property type="component" value="Unassembled WGS sequence"/>
</dbReference>
<reference evidence="2 4" key="1">
    <citation type="submission" date="2016-10" db="EMBL/GenBank/DDBJ databases">
        <authorList>
            <person name="Cai Z."/>
        </authorList>
    </citation>
    <scope>NUCLEOTIDE SEQUENCE [LARGE SCALE GENOMIC DNA]</scope>
    <source>
        <strain evidence="2 4">DSM 25227</strain>
    </source>
</reference>
<evidence type="ECO:0000313" key="1">
    <source>
        <dbReference type="EMBL" id="PWJ14993.1"/>
    </source>
</evidence>
<dbReference type="AlphaFoldDB" id="A0A2Y9C2J8"/>
<dbReference type="Proteomes" id="UP000251571">
    <property type="component" value="Unassembled WGS sequence"/>
</dbReference>
<keyword evidence="3" id="KW-1185">Reference proteome</keyword>
<evidence type="ECO:0000313" key="2">
    <source>
        <dbReference type="EMBL" id="SSA49842.1"/>
    </source>
</evidence>
<name>A0A2Y9C2J8_9RHOB</name>
<dbReference type="EMBL" id="QGDJ01000011">
    <property type="protein sequence ID" value="PWJ14993.1"/>
    <property type="molecule type" value="Genomic_DNA"/>
</dbReference>
<sequence length="105" mass="11382">MPPKKHKPETIATRLRQVAMLVSHAHSAAEIPRSIAQPHAVPVPVGQDRPLAASAAPDIDGEVTVVSTTSVSLTRSSRCRTARCALYMATTAYLVRSEYMIRFAL</sequence>
<protein>
    <submittedName>
        <fullName evidence="2">Uncharacterized protein</fullName>
    </submittedName>
</protein>
<gene>
    <name evidence="1" type="ORF">BCF38_1118</name>
    <name evidence="2" type="ORF">SAMN05421539_1118</name>
</gene>
<proteinExistence type="predicted"/>
<reference evidence="1 3" key="2">
    <citation type="submission" date="2018-03" db="EMBL/GenBank/DDBJ databases">
        <title>Genomic Encyclopedia of Archaeal and Bacterial Type Strains, Phase II (KMG-II): from individual species to whole genera.</title>
        <authorList>
            <person name="Goeker M."/>
        </authorList>
    </citation>
    <scope>NUCLEOTIDE SEQUENCE [LARGE SCALE GENOMIC DNA]</scope>
    <source>
        <strain evidence="1 3">DSM 25227</strain>
    </source>
</reference>
<evidence type="ECO:0000313" key="3">
    <source>
        <dbReference type="Proteomes" id="UP000245839"/>
    </source>
</evidence>